<reference evidence="2 3" key="1">
    <citation type="submission" date="2018-10" db="EMBL/GenBank/DDBJ databases">
        <title>Genomic Encyclopedia of Type Strains, Phase IV (KMG-IV): sequencing the most valuable type-strain genomes for metagenomic binning, comparative biology and taxonomic classification.</title>
        <authorList>
            <person name="Goeker M."/>
        </authorList>
    </citation>
    <scope>NUCLEOTIDE SEQUENCE [LARGE SCALE GENOMIC DNA]</scope>
    <source>
        <strain evidence="2 3">DSM 22008</strain>
    </source>
</reference>
<dbReference type="Proteomes" id="UP000282211">
    <property type="component" value="Unassembled WGS sequence"/>
</dbReference>
<accession>A0A420WE65</accession>
<dbReference type="PANTHER" id="PTHR13887">
    <property type="entry name" value="GLUTATHIONE S-TRANSFERASE KAPPA"/>
    <property type="match status" value="1"/>
</dbReference>
<keyword evidence="3" id="KW-1185">Reference proteome</keyword>
<feature type="domain" description="DSBA-like thioredoxin" evidence="1">
    <location>
        <begin position="15"/>
        <end position="216"/>
    </location>
</feature>
<dbReference type="InParanoid" id="A0A420WE65"/>
<proteinExistence type="predicted"/>
<dbReference type="InterPro" id="IPR001853">
    <property type="entry name" value="DSBA-like_thioredoxin_dom"/>
</dbReference>
<keyword evidence="2" id="KW-0413">Isomerase</keyword>
<dbReference type="GO" id="GO:0016491">
    <property type="term" value="F:oxidoreductase activity"/>
    <property type="evidence" value="ECO:0007669"/>
    <property type="project" value="InterPro"/>
</dbReference>
<sequence>MARSKKQSLSPQPVQVDIVSDVVCPWCWFGYRLFDKARRQSKIPVDLTWRPYMLDPEVPSEGVDYKAYMKSKFGDSPSNQFKAMREKLEEGGPALGINFQFNNISRRPNTLKAHRLIRWAQNNEAAGTETAEAIFQAFFTDGEDIGDTAILTRIAGEVGLDAALTAELLDTDRDANAVREEIFFFRNLGISGVPTFIYNGQFAVQGAQDPAAHIQAIQQAASAGTEA</sequence>
<dbReference type="Gene3D" id="3.40.30.10">
    <property type="entry name" value="Glutaredoxin"/>
    <property type="match status" value="1"/>
</dbReference>
<dbReference type="RefSeq" id="WP_121101719.1">
    <property type="nucleotide sequence ID" value="NZ_RBII01000002.1"/>
</dbReference>
<dbReference type="OrthoDB" id="9799122at2"/>
<dbReference type="Pfam" id="PF01323">
    <property type="entry name" value="DSBA"/>
    <property type="match status" value="1"/>
</dbReference>
<protein>
    <submittedName>
        <fullName evidence="2">Putative DsbA family dithiol-disulfide isomerase</fullName>
    </submittedName>
</protein>
<dbReference type="AlphaFoldDB" id="A0A420WE65"/>
<dbReference type="SUPFAM" id="SSF52833">
    <property type="entry name" value="Thioredoxin-like"/>
    <property type="match status" value="1"/>
</dbReference>
<evidence type="ECO:0000313" key="3">
    <source>
        <dbReference type="Proteomes" id="UP000282211"/>
    </source>
</evidence>
<dbReference type="InterPro" id="IPR036249">
    <property type="entry name" value="Thioredoxin-like_sf"/>
</dbReference>
<dbReference type="CDD" id="cd03024">
    <property type="entry name" value="DsbA_FrnE"/>
    <property type="match status" value="1"/>
</dbReference>
<dbReference type="PANTHER" id="PTHR13887:SF41">
    <property type="entry name" value="THIOREDOXIN SUPERFAMILY PROTEIN"/>
    <property type="match status" value="1"/>
</dbReference>
<evidence type="ECO:0000313" key="2">
    <source>
        <dbReference type="EMBL" id="RKQ69286.1"/>
    </source>
</evidence>
<dbReference type="GO" id="GO:0016853">
    <property type="term" value="F:isomerase activity"/>
    <property type="evidence" value="ECO:0007669"/>
    <property type="project" value="UniProtKB-KW"/>
</dbReference>
<name>A0A420WE65_9PROT</name>
<dbReference type="EMBL" id="RBII01000002">
    <property type="protein sequence ID" value="RKQ69286.1"/>
    <property type="molecule type" value="Genomic_DNA"/>
</dbReference>
<comment type="caution">
    <text evidence="2">The sequence shown here is derived from an EMBL/GenBank/DDBJ whole genome shotgun (WGS) entry which is preliminary data.</text>
</comment>
<evidence type="ECO:0000259" key="1">
    <source>
        <dbReference type="Pfam" id="PF01323"/>
    </source>
</evidence>
<gene>
    <name evidence="2" type="ORF">DES40_2085</name>
</gene>
<organism evidence="2 3">
    <name type="scientific">Litorimonas taeanensis</name>
    <dbReference type="NCBI Taxonomy" id="568099"/>
    <lineage>
        <taxon>Bacteria</taxon>
        <taxon>Pseudomonadati</taxon>
        <taxon>Pseudomonadota</taxon>
        <taxon>Alphaproteobacteria</taxon>
        <taxon>Maricaulales</taxon>
        <taxon>Robiginitomaculaceae</taxon>
    </lineage>
</organism>